<name>A0A835P051_9PASS</name>
<dbReference type="Gene3D" id="2.130.10.10">
    <property type="entry name" value="YVTN repeat-like/Quinoprotein amine dehydrogenase"/>
    <property type="match status" value="1"/>
</dbReference>
<evidence type="ECO:0000313" key="7">
    <source>
        <dbReference type="Proteomes" id="UP000618051"/>
    </source>
</evidence>
<feature type="compositionally biased region" description="Acidic residues" evidence="4">
    <location>
        <begin position="31"/>
        <end position="68"/>
    </location>
</feature>
<keyword evidence="7" id="KW-1185">Reference proteome</keyword>
<accession>A0A835P051</accession>
<dbReference type="PROSITE" id="PS50082">
    <property type="entry name" value="WD_REPEATS_2"/>
    <property type="match status" value="3"/>
</dbReference>
<dbReference type="PROSITE" id="PS50294">
    <property type="entry name" value="WD_REPEATS_REGION"/>
    <property type="match status" value="1"/>
</dbReference>
<dbReference type="PANTHER" id="PTHR19857">
    <property type="entry name" value="MITOCHONDRIAL DIVISION PROTEIN 1-RELATED"/>
    <property type="match status" value="1"/>
</dbReference>
<evidence type="ECO:0000256" key="4">
    <source>
        <dbReference type="SAM" id="MobiDB-lite"/>
    </source>
</evidence>
<reference evidence="6 7" key="2">
    <citation type="journal article" date="2021" name="J. Hered.">
        <title>Feather Gene Expression Elucidates the Developmental Basis of Plumage Iridescence in African Starlings.</title>
        <authorList>
            <person name="Rubenstein D.R."/>
            <person name="Corvelo A."/>
            <person name="MacManes M.D."/>
            <person name="Maia R."/>
            <person name="Narzisi G."/>
            <person name="Rousaki A."/>
            <person name="Vandenabeele P."/>
            <person name="Shawkey M.D."/>
            <person name="Solomon J."/>
        </authorList>
    </citation>
    <scope>NUCLEOTIDE SEQUENCE [LARGE SCALE GENOMIC DNA]</scope>
    <source>
        <strain evidence="6">SS15</strain>
    </source>
</reference>
<evidence type="ECO:0000256" key="2">
    <source>
        <dbReference type="ARBA" id="ARBA00022737"/>
    </source>
</evidence>
<dbReference type="InterPro" id="IPR001680">
    <property type="entry name" value="WD40_rpt"/>
</dbReference>
<dbReference type="Proteomes" id="UP000618051">
    <property type="component" value="Unassembled WGS sequence"/>
</dbReference>
<feature type="repeat" description="WD" evidence="3">
    <location>
        <begin position="119"/>
        <end position="160"/>
    </location>
</feature>
<dbReference type="InterPro" id="IPR051179">
    <property type="entry name" value="WD_repeat_multifunction"/>
</dbReference>
<keyword evidence="2" id="KW-0677">Repeat</keyword>
<evidence type="ECO:0000256" key="1">
    <source>
        <dbReference type="ARBA" id="ARBA00022574"/>
    </source>
</evidence>
<dbReference type="EMBL" id="JADDUC020000008">
    <property type="protein sequence ID" value="KAI1237275.1"/>
    <property type="molecule type" value="Genomic_DNA"/>
</dbReference>
<dbReference type="EMBL" id="JADDUC010000013">
    <property type="protein sequence ID" value="KAG0128626.1"/>
    <property type="molecule type" value="Genomic_DNA"/>
</dbReference>
<reference evidence="5" key="1">
    <citation type="submission" date="2020-10" db="EMBL/GenBank/DDBJ databases">
        <title>Feather gene expression reveals the developmental basis of iridescence in African starlings.</title>
        <authorList>
            <person name="Rubenstein D.R."/>
        </authorList>
    </citation>
    <scope>NUCLEOTIDE SEQUENCE</scope>
    <source>
        <strain evidence="5">SS15</strain>
        <tissue evidence="5">Liver</tissue>
    </source>
</reference>
<comment type="caution">
    <text evidence="5">The sequence shown here is derived from an EMBL/GenBank/DDBJ whole genome shotgun (WGS) entry which is preliminary data.</text>
</comment>
<protein>
    <recommendedName>
        <fullName evidence="8">Angio-associated migratory cell protein</fullName>
    </recommendedName>
</protein>
<dbReference type="OrthoDB" id="10261640at2759"/>
<dbReference type="Pfam" id="PF00400">
    <property type="entry name" value="WD40"/>
    <property type="match status" value="4"/>
</dbReference>
<gene>
    <name evidence="6" type="ORF">IHE44_0014536</name>
    <name evidence="5" type="ORF">IHE44_001574</name>
</gene>
<dbReference type="FunFam" id="2.130.10.10:FF:003571">
    <property type="entry name" value="Angio-associated, migratory cell protein"/>
    <property type="match status" value="1"/>
</dbReference>
<dbReference type="SUPFAM" id="SSF50978">
    <property type="entry name" value="WD40 repeat-like"/>
    <property type="match status" value="1"/>
</dbReference>
<dbReference type="CDD" id="cd00200">
    <property type="entry name" value="WD40"/>
    <property type="match status" value="1"/>
</dbReference>
<reference evidence="6" key="3">
    <citation type="submission" date="2022-01" db="EMBL/GenBank/DDBJ databases">
        <authorList>
            <person name="Rubenstein D.R."/>
        </authorList>
    </citation>
    <scope>NUCLEOTIDE SEQUENCE</scope>
    <source>
        <strain evidence="6">SS15</strain>
        <tissue evidence="6">Liver</tissue>
    </source>
</reference>
<organism evidence="5">
    <name type="scientific">Lamprotornis superbus</name>
    <dbReference type="NCBI Taxonomy" id="245042"/>
    <lineage>
        <taxon>Eukaryota</taxon>
        <taxon>Metazoa</taxon>
        <taxon>Chordata</taxon>
        <taxon>Craniata</taxon>
        <taxon>Vertebrata</taxon>
        <taxon>Euteleostomi</taxon>
        <taxon>Archelosauria</taxon>
        <taxon>Archosauria</taxon>
        <taxon>Dinosauria</taxon>
        <taxon>Saurischia</taxon>
        <taxon>Theropoda</taxon>
        <taxon>Coelurosauria</taxon>
        <taxon>Aves</taxon>
        <taxon>Neognathae</taxon>
        <taxon>Neoaves</taxon>
        <taxon>Telluraves</taxon>
        <taxon>Australaves</taxon>
        <taxon>Passeriformes</taxon>
        <taxon>Sturnidae</taxon>
        <taxon>Lamprotornis</taxon>
    </lineage>
</organism>
<dbReference type="SMART" id="SM00320">
    <property type="entry name" value="WD40"/>
    <property type="match status" value="5"/>
</dbReference>
<evidence type="ECO:0000313" key="5">
    <source>
        <dbReference type="EMBL" id="KAG0128626.1"/>
    </source>
</evidence>
<dbReference type="GO" id="GO:0005829">
    <property type="term" value="C:cytosol"/>
    <property type="evidence" value="ECO:0007669"/>
    <property type="project" value="TreeGrafter"/>
</dbReference>
<dbReference type="PANTHER" id="PTHR19857:SF8">
    <property type="entry name" value="ANGIO-ASSOCIATED MIGRATORY CELL PROTEIN"/>
    <property type="match status" value="1"/>
</dbReference>
<feature type="repeat" description="WD" evidence="3">
    <location>
        <begin position="76"/>
        <end position="118"/>
    </location>
</feature>
<evidence type="ECO:0000256" key="3">
    <source>
        <dbReference type="PROSITE-ProRule" id="PRU00221"/>
    </source>
</evidence>
<dbReference type="AlphaFoldDB" id="A0A835P051"/>
<proteinExistence type="predicted"/>
<dbReference type="InterPro" id="IPR015943">
    <property type="entry name" value="WD40/YVTN_repeat-like_dom_sf"/>
</dbReference>
<keyword evidence="1 3" id="KW-0853">WD repeat</keyword>
<dbReference type="InterPro" id="IPR036322">
    <property type="entry name" value="WD40_repeat_dom_sf"/>
</dbReference>
<evidence type="ECO:0000313" key="6">
    <source>
        <dbReference type="EMBL" id="KAI1237275.1"/>
    </source>
</evidence>
<feature type="region of interest" description="Disordered" evidence="4">
    <location>
        <begin position="23"/>
        <end position="68"/>
    </location>
</feature>
<feature type="repeat" description="WD" evidence="3">
    <location>
        <begin position="214"/>
        <end position="241"/>
    </location>
</feature>
<evidence type="ECO:0008006" key="8">
    <source>
        <dbReference type="Google" id="ProtNLM"/>
    </source>
</evidence>
<sequence>MEPAEGPGALDLHGDEEIIEVVELGPPGPDDLAEEMEDVDFEDEGAEEPDAEAWESEDDEGVEDGMEAQDDSEVTFSLHSASVFCVSLDPKTNTLAVTGGEDDKAFVWRVSDGELLFECSGHKDSVTCAGFSHDSVFVATGDMSGLIKVWRVDAKEEVWSFEVGDLEWMEWHPQAHVLLAGTADGNTWMWKIPSGDCKTFQGPACPATCGRILPDGKRAVVGYEDGTMRIWDLKQGTSLHVLKGQDGHQDPLTCVASNQDGSLIMTGSVDCHAKLVNSSTGKGRCVAIGSRQAAPSRCRWSAG</sequence>